<proteinExistence type="predicted"/>
<name>A0A8T3ABU5_DENNO</name>
<organism evidence="2 3">
    <name type="scientific">Dendrobium nobile</name>
    <name type="common">Orchid</name>
    <dbReference type="NCBI Taxonomy" id="94219"/>
    <lineage>
        <taxon>Eukaryota</taxon>
        <taxon>Viridiplantae</taxon>
        <taxon>Streptophyta</taxon>
        <taxon>Embryophyta</taxon>
        <taxon>Tracheophyta</taxon>
        <taxon>Spermatophyta</taxon>
        <taxon>Magnoliopsida</taxon>
        <taxon>Liliopsida</taxon>
        <taxon>Asparagales</taxon>
        <taxon>Orchidaceae</taxon>
        <taxon>Epidendroideae</taxon>
        <taxon>Malaxideae</taxon>
        <taxon>Dendrobiinae</taxon>
        <taxon>Dendrobium</taxon>
    </lineage>
</organism>
<dbReference type="InterPro" id="IPR029058">
    <property type="entry name" value="AB_hydrolase_fold"/>
</dbReference>
<dbReference type="PANTHER" id="PTHR47832">
    <property type="entry name" value="DNA PHOTOLYASE"/>
    <property type="match status" value="1"/>
</dbReference>
<dbReference type="Gene3D" id="3.40.50.1820">
    <property type="entry name" value="alpha/beta hydrolase"/>
    <property type="match status" value="1"/>
</dbReference>
<evidence type="ECO:0000313" key="3">
    <source>
        <dbReference type="Proteomes" id="UP000829196"/>
    </source>
</evidence>
<dbReference type="PROSITE" id="PS51645">
    <property type="entry name" value="PHR_CRY_ALPHA_BETA"/>
    <property type="match status" value="1"/>
</dbReference>
<dbReference type="Pfam" id="PF00875">
    <property type="entry name" value="DNA_photolyase"/>
    <property type="match status" value="1"/>
</dbReference>
<feature type="domain" description="Photolyase/cryptochrome alpha/beta" evidence="1">
    <location>
        <begin position="44"/>
        <end position="171"/>
    </location>
</feature>
<comment type="caution">
    <text evidence="2">The sequence shown here is derived from an EMBL/GenBank/DDBJ whole genome shotgun (WGS) entry which is preliminary data.</text>
</comment>
<dbReference type="SUPFAM" id="SSF53474">
    <property type="entry name" value="alpha/beta-Hydrolases"/>
    <property type="match status" value="1"/>
</dbReference>
<dbReference type="InterPro" id="IPR036155">
    <property type="entry name" value="Crypto/Photolyase_N_sf"/>
</dbReference>
<accession>A0A8T3ABU5</accession>
<reference evidence="2" key="1">
    <citation type="journal article" date="2022" name="Front. Genet.">
        <title>Chromosome-Scale Assembly of the Dendrobium nobile Genome Provides Insights Into the Molecular Mechanism of the Biosynthesis of the Medicinal Active Ingredient of Dendrobium.</title>
        <authorList>
            <person name="Xu Q."/>
            <person name="Niu S.-C."/>
            <person name="Li K.-L."/>
            <person name="Zheng P.-J."/>
            <person name="Zhang X.-J."/>
            <person name="Jia Y."/>
            <person name="Liu Y."/>
            <person name="Niu Y.-X."/>
            <person name="Yu L.-H."/>
            <person name="Chen D.-F."/>
            <person name="Zhang G.-Q."/>
        </authorList>
    </citation>
    <scope>NUCLEOTIDE SEQUENCE</scope>
    <source>
        <tissue evidence="2">Leaf</tissue>
    </source>
</reference>
<dbReference type="InterPro" id="IPR014729">
    <property type="entry name" value="Rossmann-like_a/b/a_fold"/>
</dbReference>
<sequence>MTLATRFHSIQVGALACWQSRPSLTRRRLLAVANADDLPGSSSGASIVWYKHDLRVDDHPGLVAAASQQLTVVPLYVFDPRIISGLSDEMLDLLLFALEDLKKLLKDQGSDLFIGFGSSEDVIMKIVNEVKATQVFTEEDVDYNTRRVISIVESRLSTTFFPWGSSKIRLWRAPFYDFKDMKGMPASYNTFLKLKLPVSNPTAAPTLPILNIGLERGDLPTIDDVKSYLNNESWTFMKKISAQDILRKKHHKEVVKKEDLIGGPNNVLEISSNVTVVHKMKKSNSLFASHNGSQVKGGTDAVLNALAGYLRYLEGTGRDDWQEVHDKMGMAESRNGASFGAIFGASLYFGTISRRRIHYEAIKYEKERNAGFLSPFGYSSPTVATTIETVCSMEWYRLLAYKSLYQNEGTCSIRIWRWRGFLIQYTVAGQEGPPVLFSHGFGAFLEHFRENISAMAESGHRVWGITLLGFGRSEKPNILYNEPIWAELLRDFIVDVVREPVHLVGNSIGGYFIAAAGAFWPSLAKSLVLINTAGSVDPNYLYMQLAERRPSSGFAWMGSRLLLLYLRLRATDILKKCYPTNPERADDWLVDEILRASYDPGVIAVLESVINFKLPVPLNYLLDWFGGKVLFIQGVRDPLSKSQKRLSMIREYCSLATIKELDAGHCPHDELPEEVNRLLRDWIRTAELSNQMERNS</sequence>
<dbReference type="PANTHER" id="PTHR47832:SF1">
    <property type="entry name" value="DNA PHOTOLYASE"/>
    <property type="match status" value="1"/>
</dbReference>
<dbReference type="Pfam" id="PF00561">
    <property type="entry name" value="Abhydrolase_1"/>
    <property type="match status" value="1"/>
</dbReference>
<dbReference type="InterPro" id="IPR006050">
    <property type="entry name" value="DNA_photolyase_N"/>
</dbReference>
<protein>
    <recommendedName>
        <fullName evidence="1">Photolyase/cryptochrome alpha/beta domain-containing protein</fullName>
    </recommendedName>
</protein>
<gene>
    <name evidence="2" type="ORF">KFK09_024013</name>
</gene>
<dbReference type="AlphaFoldDB" id="A0A8T3ABU5"/>
<dbReference type="OrthoDB" id="408373at2759"/>
<dbReference type="PROSITE" id="PS51257">
    <property type="entry name" value="PROKAR_LIPOPROTEIN"/>
    <property type="match status" value="1"/>
</dbReference>
<dbReference type="InterPro" id="IPR000073">
    <property type="entry name" value="AB_hydrolase_1"/>
</dbReference>
<keyword evidence="3" id="KW-1185">Reference proteome</keyword>
<dbReference type="SUPFAM" id="SSF52425">
    <property type="entry name" value="Cryptochrome/photolyase, N-terminal domain"/>
    <property type="match status" value="1"/>
</dbReference>
<evidence type="ECO:0000259" key="1">
    <source>
        <dbReference type="PROSITE" id="PS51645"/>
    </source>
</evidence>
<evidence type="ECO:0000313" key="2">
    <source>
        <dbReference type="EMBL" id="KAI0493887.1"/>
    </source>
</evidence>
<dbReference type="EMBL" id="JAGYWB010000017">
    <property type="protein sequence ID" value="KAI0493887.1"/>
    <property type="molecule type" value="Genomic_DNA"/>
</dbReference>
<dbReference type="Gene3D" id="3.40.50.620">
    <property type="entry name" value="HUPs"/>
    <property type="match status" value="1"/>
</dbReference>
<dbReference type="Proteomes" id="UP000829196">
    <property type="component" value="Unassembled WGS sequence"/>
</dbReference>